<dbReference type="PANTHER" id="PTHR43549:SF2">
    <property type="entry name" value="MULTIDRUG RESISTANCE PROTEIN NORM-RELATED"/>
    <property type="match status" value="1"/>
</dbReference>
<evidence type="ECO:0000256" key="2">
    <source>
        <dbReference type="ARBA" id="ARBA00008417"/>
    </source>
</evidence>
<dbReference type="PIRSF" id="PIRSF006603">
    <property type="entry name" value="DinF"/>
    <property type="match status" value="1"/>
</dbReference>
<keyword evidence="8 10" id="KW-0472">Membrane</keyword>
<feature type="transmembrane region" description="Helical" evidence="10">
    <location>
        <begin position="284"/>
        <end position="308"/>
    </location>
</feature>
<feature type="transmembrane region" description="Helical" evidence="10">
    <location>
        <begin position="400"/>
        <end position="422"/>
    </location>
</feature>
<feature type="transmembrane region" description="Helical" evidence="10">
    <location>
        <begin position="428"/>
        <end position="447"/>
    </location>
</feature>
<dbReference type="InterPro" id="IPR048279">
    <property type="entry name" value="MdtK-like"/>
</dbReference>
<evidence type="ECO:0000256" key="9">
    <source>
        <dbReference type="ARBA" id="ARBA00023251"/>
    </source>
</evidence>
<dbReference type="EMBL" id="QBKU01000003">
    <property type="protein sequence ID" value="PTX74673.1"/>
    <property type="molecule type" value="Genomic_DNA"/>
</dbReference>
<dbReference type="CDD" id="cd13143">
    <property type="entry name" value="MATE_MepA_like"/>
    <property type="match status" value="1"/>
</dbReference>
<keyword evidence="4" id="KW-0813">Transport</keyword>
<keyword evidence="6 10" id="KW-0812">Transmembrane</keyword>
<dbReference type="InterPro" id="IPR002528">
    <property type="entry name" value="MATE_fam"/>
</dbReference>
<comment type="similarity">
    <text evidence="2">Belongs to the multi antimicrobial extrusion (MATE) (TC 2.A.66.1) family. MepA subfamily.</text>
</comment>
<accession>A0A2T6CGP2</accession>
<evidence type="ECO:0000256" key="1">
    <source>
        <dbReference type="ARBA" id="ARBA00004429"/>
    </source>
</evidence>
<evidence type="ECO:0000256" key="6">
    <source>
        <dbReference type="ARBA" id="ARBA00022692"/>
    </source>
</evidence>
<dbReference type="InterPro" id="IPR045070">
    <property type="entry name" value="MATE_MepA-like"/>
</dbReference>
<feature type="transmembrane region" description="Helical" evidence="10">
    <location>
        <begin position="247"/>
        <end position="272"/>
    </location>
</feature>
<dbReference type="GO" id="GO:0046677">
    <property type="term" value="P:response to antibiotic"/>
    <property type="evidence" value="ECO:0007669"/>
    <property type="project" value="UniProtKB-KW"/>
</dbReference>
<feature type="transmembrane region" description="Helical" evidence="10">
    <location>
        <begin position="206"/>
        <end position="226"/>
    </location>
</feature>
<feature type="transmembrane region" description="Helical" evidence="10">
    <location>
        <begin position="28"/>
        <end position="51"/>
    </location>
</feature>
<evidence type="ECO:0000313" key="11">
    <source>
        <dbReference type="EMBL" id="PTX74673.1"/>
    </source>
</evidence>
<comment type="subcellular location">
    <subcellularLocation>
        <location evidence="1">Cell inner membrane</location>
        <topology evidence="1">Multi-pass membrane protein</topology>
    </subcellularLocation>
</comment>
<sequence>MSLNSSVDPSPQNPFTHGPLGPIFAKTALPIIFVMSMNGLLTVVDAIFLGRYVGAEALGAVTLIFPLFMLIVALATLVSNGMSSKLARHLGAGEHDAARAVFAGAHGLALFAGVLLVLTYLAFGPAVARFLAAGSDTLAEMAQTYLAITMIMSPLLFVLSVNSDALRNEGHVGVMAALSLLVSLLNIMFNYVLIAKLEMGVAGSAYGTALAQLVTLLIVIGFRLSGKTLLTPRALLQAPLTSDWGRILALGAPQSLNFIGVALGSTAILLALQMVNAPQYTATVSAYGIITRVMTFAFLPLLGLTHALQTIVGNNYGARALDRSDRSLRIGIWIAFLYCLGCQVVFVALAQPIARLFVADPAVIEAFEWILQVTTVMFWLAGPMIVIASYFQALGDATRAAVLGLTKPYAFALPLTFALPLVLGELGIWIAGPVSEVLMAMLTLVVLSQTARRLNLRYGLFAAARG</sequence>
<feature type="transmembrane region" description="Helical" evidence="10">
    <location>
        <begin position="57"/>
        <end position="79"/>
    </location>
</feature>
<evidence type="ECO:0000256" key="5">
    <source>
        <dbReference type="ARBA" id="ARBA00022475"/>
    </source>
</evidence>
<dbReference type="RefSeq" id="WP_037918488.1">
    <property type="nucleotide sequence ID" value="NZ_QBKU01000003.1"/>
</dbReference>
<name>A0A2T6CGP2_9RHOB</name>
<proteinExistence type="inferred from homology"/>
<gene>
    <name evidence="11" type="ORF">C8N31_103150</name>
</gene>
<dbReference type="GO" id="GO:0005886">
    <property type="term" value="C:plasma membrane"/>
    <property type="evidence" value="ECO:0007669"/>
    <property type="project" value="UniProtKB-SubCell"/>
</dbReference>
<evidence type="ECO:0000256" key="4">
    <source>
        <dbReference type="ARBA" id="ARBA00022448"/>
    </source>
</evidence>
<dbReference type="GO" id="GO:0015297">
    <property type="term" value="F:antiporter activity"/>
    <property type="evidence" value="ECO:0007669"/>
    <property type="project" value="InterPro"/>
</dbReference>
<keyword evidence="9" id="KW-0046">Antibiotic resistance</keyword>
<dbReference type="GO" id="GO:0042910">
    <property type="term" value="F:xenobiotic transmembrane transporter activity"/>
    <property type="evidence" value="ECO:0007669"/>
    <property type="project" value="InterPro"/>
</dbReference>
<dbReference type="InterPro" id="IPR052031">
    <property type="entry name" value="Membrane_Transporter-Flippase"/>
</dbReference>
<protein>
    <recommendedName>
        <fullName evidence="3">Multidrug export protein MepA</fullName>
    </recommendedName>
</protein>
<feature type="transmembrane region" description="Helical" evidence="10">
    <location>
        <begin position="328"/>
        <end position="349"/>
    </location>
</feature>
<feature type="transmembrane region" description="Helical" evidence="10">
    <location>
        <begin position="173"/>
        <end position="194"/>
    </location>
</feature>
<dbReference type="NCBIfam" id="TIGR00797">
    <property type="entry name" value="matE"/>
    <property type="match status" value="1"/>
</dbReference>
<dbReference type="Pfam" id="PF01554">
    <property type="entry name" value="MatE"/>
    <property type="match status" value="2"/>
</dbReference>
<dbReference type="AlphaFoldDB" id="A0A2T6CGP2"/>
<keyword evidence="7 10" id="KW-1133">Transmembrane helix</keyword>
<dbReference type="Proteomes" id="UP000244092">
    <property type="component" value="Unassembled WGS sequence"/>
</dbReference>
<evidence type="ECO:0000256" key="3">
    <source>
        <dbReference type="ARBA" id="ARBA00022106"/>
    </source>
</evidence>
<feature type="transmembrane region" description="Helical" evidence="10">
    <location>
        <begin position="100"/>
        <end position="123"/>
    </location>
</feature>
<organism evidence="11 12">
    <name type="scientific">Sulfitobacter mediterraneus</name>
    <dbReference type="NCBI Taxonomy" id="83219"/>
    <lineage>
        <taxon>Bacteria</taxon>
        <taxon>Pseudomonadati</taxon>
        <taxon>Pseudomonadota</taxon>
        <taxon>Alphaproteobacteria</taxon>
        <taxon>Rhodobacterales</taxon>
        <taxon>Roseobacteraceae</taxon>
        <taxon>Sulfitobacter</taxon>
    </lineage>
</organism>
<evidence type="ECO:0000256" key="8">
    <source>
        <dbReference type="ARBA" id="ARBA00023136"/>
    </source>
</evidence>
<reference evidence="11 12" key="1">
    <citation type="submission" date="2018-04" db="EMBL/GenBank/DDBJ databases">
        <title>Genomic Encyclopedia of Archaeal and Bacterial Type Strains, Phase II (KMG-II): from individual species to whole genera.</title>
        <authorList>
            <person name="Goeker M."/>
        </authorList>
    </citation>
    <scope>NUCLEOTIDE SEQUENCE [LARGE SCALE GENOMIC DNA]</scope>
    <source>
        <strain evidence="11 12">DSM 12244</strain>
    </source>
</reference>
<evidence type="ECO:0000256" key="10">
    <source>
        <dbReference type="SAM" id="Phobius"/>
    </source>
</evidence>
<evidence type="ECO:0000313" key="12">
    <source>
        <dbReference type="Proteomes" id="UP000244092"/>
    </source>
</evidence>
<evidence type="ECO:0000256" key="7">
    <source>
        <dbReference type="ARBA" id="ARBA00022989"/>
    </source>
</evidence>
<comment type="caution">
    <text evidence="11">The sequence shown here is derived from an EMBL/GenBank/DDBJ whole genome shotgun (WGS) entry which is preliminary data.</text>
</comment>
<feature type="transmembrane region" description="Helical" evidence="10">
    <location>
        <begin position="143"/>
        <end position="161"/>
    </location>
</feature>
<feature type="transmembrane region" description="Helical" evidence="10">
    <location>
        <begin position="369"/>
        <end position="388"/>
    </location>
</feature>
<dbReference type="PANTHER" id="PTHR43549">
    <property type="entry name" value="MULTIDRUG RESISTANCE PROTEIN YPNP-RELATED"/>
    <property type="match status" value="1"/>
</dbReference>
<keyword evidence="5" id="KW-1003">Cell membrane</keyword>